<organism evidence="8 9">
    <name type="scientific">Caballeronia insecticola</name>
    <dbReference type="NCBI Taxonomy" id="758793"/>
    <lineage>
        <taxon>Bacteria</taxon>
        <taxon>Pseudomonadati</taxon>
        <taxon>Pseudomonadota</taxon>
        <taxon>Betaproteobacteria</taxon>
        <taxon>Burkholderiales</taxon>
        <taxon>Burkholderiaceae</taxon>
        <taxon>Caballeronia</taxon>
    </lineage>
</organism>
<dbReference type="KEGG" id="buo:BRPE64_CCDS07400"/>
<keyword evidence="6" id="KW-0067">ATP-binding</keyword>
<keyword evidence="5" id="KW-0547">Nucleotide-binding</keyword>
<evidence type="ECO:0000313" key="8">
    <source>
        <dbReference type="EMBL" id="BAN26823.1"/>
    </source>
</evidence>
<dbReference type="GO" id="GO:0016887">
    <property type="term" value="F:ATP hydrolysis activity"/>
    <property type="evidence" value="ECO:0007669"/>
    <property type="project" value="InterPro"/>
</dbReference>
<dbReference type="CDD" id="cd03215">
    <property type="entry name" value="ABC_Carb_Monos_II"/>
    <property type="match status" value="1"/>
</dbReference>
<dbReference type="InterPro" id="IPR017871">
    <property type="entry name" value="ABC_transporter-like_CS"/>
</dbReference>
<keyword evidence="3" id="KW-0762">Sugar transport</keyword>
<evidence type="ECO:0000259" key="7">
    <source>
        <dbReference type="PROSITE" id="PS50893"/>
    </source>
</evidence>
<keyword evidence="2" id="KW-0472">Membrane</keyword>
<dbReference type="SUPFAM" id="SSF52540">
    <property type="entry name" value="P-loop containing nucleoside triphosphate hydrolases"/>
    <property type="match status" value="2"/>
</dbReference>
<feature type="domain" description="ABC transporter" evidence="7">
    <location>
        <begin position="277"/>
        <end position="520"/>
    </location>
</feature>
<dbReference type="InterPro" id="IPR050107">
    <property type="entry name" value="ABC_carbohydrate_import_ATPase"/>
</dbReference>
<keyword evidence="2" id="KW-0997">Cell inner membrane</keyword>
<accession>R4WQ83</accession>
<dbReference type="HOGENOM" id="CLU_000604_92_0_4"/>
<evidence type="ECO:0000256" key="2">
    <source>
        <dbReference type="ARBA" id="ARBA00022519"/>
    </source>
</evidence>
<feature type="domain" description="ABC transporter" evidence="7">
    <location>
        <begin position="15"/>
        <end position="247"/>
    </location>
</feature>
<dbReference type="STRING" id="758793.BRPE64_CCDS07400"/>
<keyword evidence="1" id="KW-1003">Cell membrane</keyword>
<reference evidence="8 9" key="2">
    <citation type="journal article" date="2018" name="Int. J. Syst. Evol. Microbiol.">
        <title>Burkholderia insecticola sp. nov., a gut symbiotic bacterium of the bean bug Riptortus pedestris.</title>
        <authorList>
            <person name="Takeshita K."/>
            <person name="Tamaki H."/>
            <person name="Ohbayashi T."/>
            <person name="Meng X.-Y."/>
            <person name="Sone T."/>
            <person name="Mitani Y."/>
            <person name="Peeters C."/>
            <person name="Kikuchi Y."/>
            <person name="Vandamme P."/>
        </authorList>
    </citation>
    <scope>NUCLEOTIDE SEQUENCE [LARGE SCALE GENOMIC DNA]</scope>
    <source>
        <strain evidence="8">RPE64</strain>
    </source>
</reference>
<dbReference type="InterPro" id="IPR003593">
    <property type="entry name" value="AAA+_ATPase"/>
</dbReference>
<proteinExistence type="predicted"/>
<dbReference type="PATRIC" id="fig|758793.3.peg.5050"/>
<dbReference type="PROSITE" id="PS00211">
    <property type="entry name" value="ABC_TRANSPORTER_1"/>
    <property type="match status" value="2"/>
</dbReference>
<evidence type="ECO:0000256" key="6">
    <source>
        <dbReference type="ARBA" id="ARBA00022840"/>
    </source>
</evidence>
<dbReference type="CDD" id="cd03216">
    <property type="entry name" value="ABC_Carb_Monos_I"/>
    <property type="match status" value="1"/>
</dbReference>
<dbReference type="PANTHER" id="PTHR43790:SF4">
    <property type="entry name" value="GUANOSINE IMPORT ATP-BINDING PROTEIN NUPO"/>
    <property type="match status" value="1"/>
</dbReference>
<dbReference type="GO" id="GO:0005524">
    <property type="term" value="F:ATP binding"/>
    <property type="evidence" value="ECO:0007669"/>
    <property type="project" value="UniProtKB-KW"/>
</dbReference>
<dbReference type="Proteomes" id="UP000013966">
    <property type="component" value="Chromosome 3"/>
</dbReference>
<dbReference type="EMBL" id="AP013060">
    <property type="protein sequence ID" value="BAN26823.1"/>
    <property type="molecule type" value="Genomic_DNA"/>
</dbReference>
<dbReference type="InterPro" id="IPR003439">
    <property type="entry name" value="ABC_transporter-like_ATP-bd"/>
</dbReference>
<evidence type="ECO:0000256" key="3">
    <source>
        <dbReference type="ARBA" id="ARBA00022597"/>
    </source>
</evidence>
<evidence type="ECO:0000313" key="9">
    <source>
        <dbReference type="Proteomes" id="UP000013966"/>
    </source>
</evidence>
<evidence type="ECO:0000256" key="4">
    <source>
        <dbReference type="ARBA" id="ARBA00022737"/>
    </source>
</evidence>
<evidence type="ECO:0000256" key="5">
    <source>
        <dbReference type="ARBA" id="ARBA00022741"/>
    </source>
</evidence>
<reference evidence="8 9" key="1">
    <citation type="journal article" date="2013" name="Genome Announc.">
        <title>Complete Genome Sequence of Burkholderia sp. Strain RPE64, Bacterial Symbiont of the Bean Bug Riptortus pedestris.</title>
        <authorList>
            <person name="Shibata T.F."/>
            <person name="Maeda T."/>
            <person name="Nikoh N."/>
            <person name="Yamaguchi K."/>
            <person name="Oshima K."/>
            <person name="Hattori M."/>
            <person name="Nishiyama T."/>
            <person name="Hasebe M."/>
            <person name="Fukatsu T."/>
            <person name="Kikuchi Y."/>
            <person name="Shigenobu S."/>
        </authorList>
    </citation>
    <scope>NUCLEOTIDE SEQUENCE [LARGE SCALE GENOMIC DNA]</scope>
</reference>
<dbReference type="AlphaFoldDB" id="R4WQ83"/>
<evidence type="ECO:0000256" key="1">
    <source>
        <dbReference type="ARBA" id="ARBA00022475"/>
    </source>
</evidence>
<name>R4WQ83_9BURK</name>
<dbReference type="Gene3D" id="3.40.50.300">
    <property type="entry name" value="P-loop containing nucleotide triphosphate hydrolases"/>
    <property type="match status" value="2"/>
</dbReference>
<sequence>MSALPSPRPDAAPILSLDGIGKRFGTFTALDGVSLDLMPGDVHCLLGENGAGKSTLCNVIFGVHQPDSGAMRVNGAPYRPRDPREALANGIAMVHQHFSLVDDASVLDNLLLGQARGWLHRKREAERVRDVLAGVGLELALEAKIADLSVGERQRVEIVKCLMREPRLLLLDEPTAVLLPAEIDALLDTCERVAQRGCAVVLVTHKLKEISRIATHATVLQSGRVVARSASPATDIDRLVHAMIHREGDDTPDDLSARLSLAKSASPYSRPLQDEVLQVDGLSARDADGVTRLADCTLVVNRGEIVGIAGVEGNGQSELGAVLAGMASASAGRFFIAGRDMTQASPRELTQAGVGIVPEDRHAVGCVTGMSLADNLLLNHLDRYTRAGFLQRRAMRSAALELMQRFDVRASGPDALFGGLSGGNQQKAVLARELTLDPLVFLLAAQPTRGLDVGAVAAVYSHIRAARDRGVGVLLISSELDELMSVADRIVVLYRGRIMGTCTPDAGNRGRIGAWMAGAGETA</sequence>
<dbReference type="OrthoDB" id="9776369at2"/>
<protein>
    <submittedName>
        <fullName evidence="8">ABC transporter related</fullName>
    </submittedName>
</protein>
<dbReference type="SMART" id="SM00382">
    <property type="entry name" value="AAA"/>
    <property type="match status" value="2"/>
</dbReference>
<dbReference type="PANTHER" id="PTHR43790">
    <property type="entry name" value="CARBOHYDRATE TRANSPORT ATP-BINDING PROTEIN MG119-RELATED"/>
    <property type="match status" value="1"/>
</dbReference>
<keyword evidence="4" id="KW-0677">Repeat</keyword>
<dbReference type="RefSeq" id="WP_016347532.1">
    <property type="nucleotide sequence ID" value="NC_021288.1"/>
</dbReference>
<keyword evidence="9" id="KW-1185">Reference proteome</keyword>
<dbReference type="Pfam" id="PF00005">
    <property type="entry name" value="ABC_tran"/>
    <property type="match status" value="2"/>
</dbReference>
<keyword evidence="3" id="KW-0813">Transport</keyword>
<dbReference type="PROSITE" id="PS50893">
    <property type="entry name" value="ABC_TRANSPORTER_2"/>
    <property type="match status" value="2"/>
</dbReference>
<gene>
    <name evidence="8" type="ORF">BRPE64_CCDS07400</name>
</gene>
<dbReference type="InterPro" id="IPR027417">
    <property type="entry name" value="P-loop_NTPase"/>
</dbReference>